<feature type="compositionally biased region" description="Low complexity" evidence="5">
    <location>
        <begin position="388"/>
        <end position="397"/>
    </location>
</feature>
<feature type="compositionally biased region" description="Basic and acidic residues" evidence="5">
    <location>
        <begin position="673"/>
        <end position="686"/>
    </location>
</feature>
<dbReference type="PANTHER" id="PTHR48029">
    <property type="entry name" value="NUCLEOLAR PROTEIN 8"/>
    <property type="match status" value="1"/>
</dbReference>
<evidence type="ECO:0000256" key="3">
    <source>
        <dbReference type="ARBA" id="ARBA00023242"/>
    </source>
</evidence>
<evidence type="ECO:0000313" key="8">
    <source>
        <dbReference type="RefSeq" id="XP_035829443.1"/>
    </source>
</evidence>
<protein>
    <submittedName>
        <fullName evidence="8">Nucleolar protein 8</fullName>
    </submittedName>
</protein>
<feature type="region of interest" description="Disordered" evidence="5">
    <location>
        <begin position="209"/>
        <end position="559"/>
    </location>
</feature>
<dbReference type="PANTHER" id="PTHR48029:SF1">
    <property type="entry name" value="NUCLEOLAR PROTEIN 8"/>
    <property type="match status" value="1"/>
</dbReference>
<dbReference type="Proteomes" id="UP000694888">
    <property type="component" value="Unplaced"/>
</dbReference>
<dbReference type="PROSITE" id="PS50102">
    <property type="entry name" value="RRM"/>
    <property type="match status" value="1"/>
</dbReference>
<accession>A0ABM1W450</accession>
<name>A0ABM1W450_APLCA</name>
<proteinExistence type="predicted"/>
<dbReference type="RefSeq" id="XP_035829443.1">
    <property type="nucleotide sequence ID" value="XM_035973550.1"/>
</dbReference>
<feature type="compositionally biased region" description="Low complexity" evidence="5">
    <location>
        <begin position="264"/>
        <end position="279"/>
    </location>
</feature>
<dbReference type="InterPro" id="IPR035979">
    <property type="entry name" value="RBD_domain_sf"/>
</dbReference>
<reference evidence="8" key="1">
    <citation type="submission" date="2025-08" db="UniProtKB">
        <authorList>
            <consortium name="RefSeq"/>
        </authorList>
    </citation>
    <scope>IDENTIFICATION</scope>
</reference>
<dbReference type="InterPro" id="IPR012677">
    <property type="entry name" value="Nucleotide-bd_a/b_plait_sf"/>
</dbReference>
<feature type="region of interest" description="Disordered" evidence="5">
    <location>
        <begin position="99"/>
        <end position="137"/>
    </location>
</feature>
<sequence length="722" mass="78979">MSSDIVSKRLFVGGLADDVSEKDIVERFARFGNVSDLSLKHRKDEAGVPQKSFAHLNIESDEASIKKCFAAYQNAKWKGSVLKLQYAKESFLNRLVKERQEVPEPEPPAPTLSPGTWQPPQIDKLQGPAVPGTPIPGKKDWVVGKYGRVLPTLKLKKSSMLKIVKHDPSKLCHTAKVFKDSVTELPHRSPPASLTWEIDTPDSEIVKKMKGQFPPSKKQGQKPVQVLPKLAPSQAARGDDSLVNGSVRQKYVPKEEDLEIVPINKNSPKQNSSQQQTSNRFDSDVDSDSEQMSPASLSPHKSTTPGKLNKSRNSDKKTNKSVSDSSAELKEKPVFGNRERESRELEESLAASSPVLGSKDETSFMDLESESVGNKEQLNGSTWRELSQFDASDSQQDSFRRNNFKNKKKKKRKRGGEDDDSDDEECPLPKFGGLSMLRSPPRDEKQDQETAAVSPLAPEVPRKVQKLTPSVKEDAKVLNDFKRSSRPTDPPKVKAKASVEMDYDSASSADTKEIIRSRKSRTSADANSSPALPSEAWSSKKSPRKGTPMSSSGLSSATPDQKLLLSELVAGAPEVAGAGSEVKAASTSAPGAYDSYDSDLDSNDFALVARKLAEKAAGKTSSKDAGRKNATSKMAASPKVAPPPPAGDPGKRQLTSEVDGDMEEGSSGRKRIKCEESPRDKKLTDNEKRLQAVKERMKVKQQQQLIMQEALLNVVCNSPSFC</sequence>
<gene>
    <name evidence="8" type="primary">LOC106013872</name>
</gene>
<feature type="compositionally biased region" description="Basic and acidic residues" evidence="5">
    <location>
        <begin position="327"/>
        <end position="346"/>
    </location>
</feature>
<comment type="subcellular location">
    <subcellularLocation>
        <location evidence="1">Nucleus</location>
        <location evidence="1">Nucleolus</location>
    </subcellularLocation>
</comment>
<feature type="compositionally biased region" description="Polar residues" evidence="5">
    <location>
        <begin position="290"/>
        <end position="306"/>
    </location>
</feature>
<dbReference type="InterPro" id="IPR000504">
    <property type="entry name" value="RRM_dom"/>
</dbReference>
<evidence type="ECO:0000313" key="7">
    <source>
        <dbReference type="Proteomes" id="UP000694888"/>
    </source>
</evidence>
<dbReference type="CDD" id="cd12226">
    <property type="entry name" value="RRM_NOL8"/>
    <property type="match status" value="1"/>
</dbReference>
<feature type="compositionally biased region" description="Polar residues" evidence="5">
    <location>
        <begin position="548"/>
        <end position="559"/>
    </location>
</feature>
<dbReference type="InterPro" id="IPR034138">
    <property type="entry name" value="NOP8_RRM"/>
</dbReference>
<feature type="region of interest" description="Disordered" evidence="5">
    <location>
        <begin position="614"/>
        <end position="686"/>
    </location>
</feature>
<feature type="compositionally biased region" description="Acidic residues" evidence="5">
    <location>
        <begin position="417"/>
        <end position="426"/>
    </location>
</feature>
<feature type="compositionally biased region" description="Polar residues" evidence="5">
    <location>
        <begin position="523"/>
        <end position="540"/>
    </location>
</feature>
<dbReference type="SMART" id="SM00360">
    <property type="entry name" value="RRM"/>
    <property type="match status" value="1"/>
</dbReference>
<organism evidence="7 8">
    <name type="scientific">Aplysia californica</name>
    <name type="common">California sea hare</name>
    <dbReference type="NCBI Taxonomy" id="6500"/>
    <lineage>
        <taxon>Eukaryota</taxon>
        <taxon>Metazoa</taxon>
        <taxon>Spiralia</taxon>
        <taxon>Lophotrochozoa</taxon>
        <taxon>Mollusca</taxon>
        <taxon>Gastropoda</taxon>
        <taxon>Heterobranchia</taxon>
        <taxon>Euthyneura</taxon>
        <taxon>Tectipleura</taxon>
        <taxon>Aplysiida</taxon>
        <taxon>Aplysioidea</taxon>
        <taxon>Aplysiidae</taxon>
        <taxon>Aplysia</taxon>
    </lineage>
</organism>
<feature type="compositionally biased region" description="Basic and acidic residues" evidence="5">
    <location>
        <begin position="471"/>
        <end position="483"/>
    </location>
</feature>
<feature type="compositionally biased region" description="Basic residues" evidence="5">
    <location>
        <begin position="402"/>
        <end position="414"/>
    </location>
</feature>
<dbReference type="Gene3D" id="3.30.70.330">
    <property type="match status" value="1"/>
</dbReference>
<dbReference type="GeneID" id="106013872"/>
<feature type="domain" description="RRM" evidence="6">
    <location>
        <begin position="8"/>
        <end position="89"/>
    </location>
</feature>
<evidence type="ECO:0000256" key="2">
    <source>
        <dbReference type="ARBA" id="ARBA00022884"/>
    </source>
</evidence>
<feature type="region of interest" description="Disordered" evidence="5">
    <location>
        <begin position="576"/>
        <end position="600"/>
    </location>
</feature>
<evidence type="ECO:0000256" key="5">
    <source>
        <dbReference type="SAM" id="MobiDB-lite"/>
    </source>
</evidence>
<evidence type="ECO:0000259" key="6">
    <source>
        <dbReference type="PROSITE" id="PS50102"/>
    </source>
</evidence>
<evidence type="ECO:0000256" key="4">
    <source>
        <dbReference type="PROSITE-ProRule" id="PRU00176"/>
    </source>
</evidence>
<keyword evidence="7" id="KW-1185">Reference proteome</keyword>
<keyword evidence="2 4" id="KW-0694">RNA-binding</keyword>
<evidence type="ECO:0000256" key="1">
    <source>
        <dbReference type="ARBA" id="ARBA00004604"/>
    </source>
</evidence>
<feature type="compositionally biased region" description="Basic and acidic residues" evidence="5">
    <location>
        <begin position="614"/>
        <end position="627"/>
    </location>
</feature>
<feature type="compositionally biased region" description="Polar residues" evidence="5">
    <location>
        <begin position="371"/>
        <end position="385"/>
    </location>
</feature>
<keyword evidence="3" id="KW-0539">Nucleus</keyword>
<dbReference type="SUPFAM" id="SSF54928">
    <property type="entry name" value="RNA-binding domain, RBD"/>
    <property type="match status" value="1"/>
</dbReference>